<gene>
    <name evidence="1" type="ORF">Acr_13g0011060</name>
</gene>
<keyword evidence="2" id="KW-1185">Reference proteome</keyword>
<evidence type="ECO:0000313" key="2">
    <source>
        <dbReference type="Proteomes" id="UP000585474"/>
    </source>
</evidence>
<proteinExistence type="predicted"/>
<dbReference type="AlphaFoldDB" id="A0A7J0FMV5"/>
<evidence type="ECO:0000313" key="1">
    <source>
        <dbReference type="EMBL" id="GFY99706.1"/>
    </source>
</evidence>
<sequence>MAVITLARHTVSNVHSLLHGVMAMIAVMDCSEEESSSRGSRRCRDDITMTTGNIGLSSPWWLVMVCAVEGGRRWPMGLGEVYSGILVFGVSWVFWDFDFARNRWFLEFGTLVFGF</sequence>
<organism evidence="1 2">
    <name type="scientific">Actinidia rufa</name>
    <dbReference type="NCBI Taxonomy" id="165716"/>
    <lineage>
        <taxon>Eukaryota</taxon>
        <taxon>Viridiplantae</taxon>
        <taxon>Streptophyta</taxon>
        <taxon>Embryophyta</taxon>
        <taxon>Tracheophyta</taxon>
        <taxon>Spermatophyta</taxon>
        <taxon>Magnoliopsida</taxon>
        <taxon>eudicotyledons</taxon>
        <taxon>Gunneridae</taxon>
        <taxon>Pentapetalae</taxon>
        <taxon>asterids</taxon>
        <taxon>Ericales</taxon>
        <taxon>Actinidiaceae</taxon>
        <taxon>Actinidia</taxon>
    </lineage>
</organism>
<accession>A0A7J0FMV5</accession>
<dbReference type="Proteomes" id="UP000585474">
    <property type="component" value="Unassembled WGS sequence"/>
</dbReference>
<dbReference type="EMBL" id="BJWL01000013">
    <property type="protein sequence ID" value="GFY99706.1"/>
    <property type="molecule type" value="Genomic_DNA"/>
</dbReference>
<comment type="caution">
    <text evidence="1">The sequence shown here is derived from an EMBL/GenBank/DDBJ whole genome shotgun (WGS) entry which is preliminary data.</text>
</comment>
<protein>
    <submittedName>
        <fullName evidence="1">Uncharacterized protein</fullName>
    </submittedName>
</protein>
<name>A0A7J0FMV5_9ERIC</name>
<reference evidence="1 2" key="1">
    <citation type="submission" date="2019-07" db="EMBL/GenBank/DDBJ databases">
        <title>De Novo Assembly of kiwifruit Actinidia rufa.</title>
        <authorList>
            <person name="Sugita-Konishi S."/>
            <person name="Sato K."/>
            <person name="Mori E."/>
            <person name="Abe Y."/>
            <person name="Kisaki G."/>
            <person name="Hamano K."/>
            <person name="Suezawa K."/>
            <person name="Otani M."/>
            <person name="Fukuda T."/>
            <person name="Manabe T."/>
            <person name="Gomi K."/>
            <person name="Tabuchi M."/>
            <person name="Akimitsu K."/>
            <person name="Kataoka I."/>
        </authorList>
    </citation>
    <scope>NUCLEOTIDE SEQUENCE [LARGE SCALE GENOMIC DNA]</scope>
    <source>
        <strain evidence="2">cv. Fuchu</strain>
    </source>
</reference>